<reference evidence="1 2" key="1">
    <citation type="submission" date="2019-05" db="EMBL/GenBank/DDBJ databases">
        <title>Another draft genome of Portunus trituberculatus and its Hox gene families provides insights of decapod evolution.</title>
        <authorList>
            <person name="Jeong J.-H."/>
            <person name="Song I."/>
            <person name="Kim S."/>
            <person name="Choi T."/>
            <person name="Kim D."/>
            <person name="Ryu S."/>
            <person name="Kim W."/>
        </authorList>
    </citation>
    <scope>NUCLEOTIDE SEQUENCE [LARGE SCALE GENOMIC DNA]</scope>
    <source>
        <tissue evidence="1">Muscle</tissue>
    </source>
</reference>
<dbReference type="EMBL" id="VSRR010079247">
    <property type="protein sequence ID" value="MPC88882.1"/>
    <property type="molecule type" value="Genomic_DNA"/>
</dbReference>
<evidence type="ECO:0000313" key="1">
    <source>
        <dbReference type="EMBL" id="MPC88882.1"/>
    </source>
</evidence>
<accession>A0A5B7IY26</accession>
<comment type="caution">
    <text evidence="1">The sequence shown here is derived from an EMBL/GenBank/DDBJ whole genome shotgun (WGS) entry which is preliminary data.</text>
</comment>
<protein>
    <submittedName>
        <fullName evidence="1">Uncharacterized protein</fullName>
    </submittedName>
</protein>
<evidence type="ECO:0000313" key="2">
    <source>
        <dbReference type="Proteomes" id="UP000324222"/>
    </source>
</evidence>
<dbReference type="Proteomes" id="UP000324222">
    <property type="component" value="Unassembled WGS sequence"/>
</dbReference>
<organism evidence="1 2">
    <name type="scientific">Portunus trituberculatus</name>
    <name type="common">Swimming crab</name>
    <name type="synonym">Neptunus trituberculatus</name>
    <dbReference type="NCBI Taxonomy" id="210409"/>
    <lineage>
        <taxon>Eukaryota</taxon>
        <taxon>Metazoa</taxon>
        <taxon>Ecdysozoa</taxon>
        <taxon>Arthropoda</taxon>
        <taxon>Crustacea</taxon>
        <taxon>Multicrustacea</taxon>
        <taxon>Malacostraca</taxon>
        <taxon>Eumalacostraca</taxon>
        <taxon>Eucarida</taxon>
        <taxon>Decapoda</taxon>
        <taxon>Pleocyemata</taxon>
        <taxon>Brachyura</taxon>
        <taxon>Eubrachyura</taxon>
        <taxon>Portunoidea</taxon>
        <taxon>Portunidae</taxon>
        <taxon>Portuninae</taxon>
        <taxon>Portunus</taxon>
    </lineage>
</organism>
<dbReference type="AlphaFoldDB" id="A0A5B7IY26"/>
<proteinExistence type="predicted"/>
<name>A0A5B7IY26_PORTR</name>
<keyword evidence="2" id="KW-1185">Reference proteome</keyword>
<dbReference type="OrthoDB" id="9946827at2759"/>
<sequence length="148" mass="16794">MLLDKERGAGRYLDWPGKTGEDEAAGVLRARVENRTFIACLNKTRLAIRYIRHLANTLSCPVDAIYPDYDPPPYNVTSVPPNLRLQQRLYVPQSVSAHSSALALYSSGPSLEGLDYPYVPQTLTTSMSHDYLREPFWQTDTPLPEYQY</sequence>
<gene>
    <name evidence="1" type="ORF">E2C01_083805</name>
</gene>